<organism evidence="1">
    <name type="scientific">Dichomitus squalens</name>
    <dbReference type="NCBI Taxonomy" id="114155"/>
    <lineage>
        <taxon>Eukaryota</taxon>
        <taxon>Fungi</taxon>
        <taxon>Dikarya</taxon>
        <taxon>Basidiomycota</taxon>
        <taxon>Agaricomycotina</taxon>
        <taxon>Agaricomycetes</taxon>
        <taxon>Polyporales</taxon>
        <taxon>Polyporaceae</taxon>
        <taxon>Dichomitus</taxon>
    </lineage>
</organism>
<dbReference type="AlphaFoldDB" id="A0A4Q9MJA2"/>
<dbReference type="Proteomes" id="UP000292957">
    <property type="component" value="Unassembled WGS sequence"/>
</dbReference>
<accession>A0A4Q9MJA2</accession>
<reference evidence="1" key="1">
    <citation type="submission" date="2019-01" db="EMBL/GenBank/DDBJ databases">
        <title>Draft genome sequences of three monokaryotic isolates of the white-rot basidiomycete fungus Dichomitus squalens.</title>
        <authorList>
            <consortium name="DOE Joint Genome Institute"/>
            <person name="Lopez S.C."/>
            <person name="Andreopoulos B."/>
            <person name="Pangilinan J."/>
            <person name="Lipzen A."/>
            <person name="Riley R."/>
            <person name="Ahrendt S."/>
            <person name="Ng V."/>
            <person name="Barry K."/>
            <person name="Daum C."/>
            <person name="Grigoriev I.V."/>
            <person name="Hilden K.S."/>
            <person name="Makela M.R."/>
            <person name="de Vries R.P."/>
        </authorList>
    </citation>
    <scope>NUCLEOTIDE SEQUENCE [LARGE SCALE GENOMIC DNA]</scope>
    <source>
        <strain evidence="1">OM18370.1</strain>
    </source>
</reference>
<evidence type="ECO:0000313" key="1">
    <source>
        <dbReference type="EMBL" id="TBU26778.1"/>
    </source>
</evidence>
<name>A0A4Q9MJA2_9APHY</name>
<proteinExistence type="predicted"/>
<dbReference type="EMBL" id="ML143441">
    <property type="protein sequence ID" value="TBU26778.1"/>
    <property type="molecule type" value="Genomic_DNA"/>
</dbReference>
<gene>
    <name evidence="1" type="ORF">BD311DRAFT_761876</name>
</gene>
<sequence>MLRVFLCCGGASASSPTPFVLARSLASCLIARELESTQDDLSQQAAVPVLIHTSVRFDPRSSPHLTLLRMYTLAR</sequence>
<protein>
    <submittedName>
        <fullName evidence="1">Uncharacterized protein</fullName>
    </submittedName>
</protein>